<dbReference type="eggNOG" id="KOG2360">
    <property type="taxonomic scope" value="Eukaryota"/>
</dbReference>
<comment type="similarity">
    <text evidence="6">Belongs to the class I-like SAM-binding methyltransferase superfamily. RsmB/NOP family.</text>
</comment>
<evidence type="ECO:0000256" key="2">
    <source>
        <dbReference type="ARBA" id="ARBA00022679"/>
    </source>
</evidence>
<dbReference type="RefSeq" id="XP_014150213.1">
    <property type="nucleotide sequence ID" value="XM_014294738.1"/>
</dbReference>
<feature type="region of interest" description="Disordered" evidence="7">
    <location>
        <begin position="487"/>
        <end position="527"/>
    </location>
</feature>
<dbReference type="GO" id="GO:0005730">
    <property type="term" value="C:nucleolus"/>
    <property type="evidence" value="ECO:0007669"/>
    <property type="project" value="TreeGrafter"/>
</dbReference>
<feature type="binding site" evidence="6">
    <location>
        <begin position="240"/>
        <end position="246"/>
    </location>
    <ligand>
        <name>S-adenosyl-L-methionine</name>
        <dbReference type="ChEBI" id="CHEBI:59789"/>
    </ligand>
</feature>
<gene>
    <name evidence="9" type="ORF">SARC_11180</name>
</gene>
<feature type="compositionally biased region" description="Polar residues" evidence="7">
    <location>
        <begin position="488"/>
        <end position="501"/>
    </location>
</feature>
<dbReference type="InterPro" id="IPR049561">
    <property type="entry name" value="NSUN5_7_fdxn-like"/>
</dbReference>
<dbReference type="FunFam" id="3.40.50.150:FF:000164">
    <property type="entry name" value="Methyltransferase NSUN5, putative"/>
    <property type="match status" value="1"/>
</dbReference>
<dbReference type="GO" id="GO:0008173">
    <property type="term" value="F:RNA methyltransferase activity"/>
    <property type="evidence" value="ECO:0007669"/>
    <property type="project" value="InterPro"/>
</dbReference>
<organism evidence="9 10">
    <name type="scientific">Sphaeroforma arctica JP610</name>
    <dbReference type="NCBI Taxonomy" id="667725"/>
    <lineage>
        <taxon>Eukaryota</taxon>
        <taxon>Ichthyosporea</taxon>
        <taxon>Ichthyophonida</taxon>
        <taxon>Sphaeroforma</taxon>
    </lineage>
</organism>
<dbReference type="PANTHER" id="PTHR22807">
    <property type="entry name" value="NOP2 YEAST -RELATED NOL1/NOP2/FMU SUN DOMAIN-CONTAINING"/>
    <property type="match status" value="1"/>
</dbReference>
<keyword evidence="10" id="KW-1185">Reference proteome</keyword>
<dbReference type="InterPro" id="IPR049560">
    <property type="entry name" value="MeTrfase_RsmB-F_NOP2_cat"/>
</dbReference>
<evidence type="ECO:0000259" key="8">
    <source>
        <dbReference type="PROSITE" id="PS51686"/>
    </source>
</evidence>
<evidence type="ECO:0000256" key="4">
    <source>
        <dbReference type="ARBA" id="ARBA00022884"/>
    </source>
</evidence>
<dbReference type="Pfam" id="PF21148">
    <property type="entry name" value="NSUN5_fdxn-like"/>
    <property type="match status" value="1"/>
</dbReference>
<evidence type="ECO:0000256" key="1">
    <source>
        <dbReference type="ARBA" id="ARBA00022603"/>
    </source>
</evidence>
<dbReference type="GeneID" id="25911684"/>
<dbReference type="AlphaFoldDB" id="A0A0L0FIK0"/>
<dbReference type="InterPro" id="IPR048889">
    <property type="entry name" value="NSUN5_RCM1_N"/>
</dbReference>
<keyword evidence="2 6" id="KW-0808">Transferase</keyword>
<dbReference type="GO" id="GO:0003723">
    <property type="term" value="F:RNA binding"/>
    <property type="evidence" value="ECO:0007669"/>
    <property type="project" value="UniProtKB-UniRule"/>
</dbReference>
<reference evidence="9 10" key="1">
    <citation type="submission" date="2011-02" db="EMBL/GenBank/DDBJ databases">
        <title>The Genome Sequence of Sphaeroforma arctica JP610.</title>
        <authorList>
            <consortium name="The Broad Institute Genome Sequencing Platform"/>
            <person name="Russ C."/>
            <person name="Cuomo C."/>
            <person name="Young S.K."/>
            <person name="Zeng Q."/>
            <person name="Gargeya S."/>
            <person name="Alvarado L."/>
            <person name="Berlin A."/>
            <person name="Chapman S.B."/>
            <person name="Chen Z."/>
            <person name="Freedman E."/>
            <person name="Gellesch M."/>
            <person name="Goldberg J."/>
            <person name="Griggs A."/>
            <person name="Gujja S."/>
            <person name="Heilman E."/>
            <person name="Heiman D."/>
            <person name="Howarth C."/>
            <person name="Mehta T."/>
            <person name="Neiman D."/>
            <person name="Pearson M."/>
            <person name="Roberts A."/>
            <person name="Saif S."/>
            <person name="Shea T."/>
            <person name="Shenoy N."/>
            <person name="Sisk P."/>
            <person name="Stolte C."/>
            <person name="Sykes S."/>
            <person name="White J."/>
            <person name="Yandava C."/>
            <person name="Burger G."/>
            <person name="Gray M.W."/>
            <person name="Holland P.W.H."/>
            <person name="King N."/>
            <person name="Lang F.B.F."/>
            <person name="Roger A.J."/>
            <person name="Ruiz-Trillo I."/>
            <person name="Haas B."/>
            <person name="Nusbaum C."/>
            <person name="Birren B."/>
        </authorList>
    </citation>
    <scope>NUCLEOTIDE SEQUENCE [LARGE SCALE GENOMIC DNA]</scope>
    <source>
        <strain evidence="9 10">JP610</strain>
    </source>
</reference>
<feature type="region of interest" description="Disordered" evidence="7">
    <location>
        <begin position="447"/>
        <end position="473"/>
    </location>
</feature>
<evidence type="ECO:0000313" key="10">
    <source>
        <dbReference type="Proteomes" id="UP000054560"/>
    </source>
</evidence>
<dbReference type="InterPro" id="IPR023267">
    <property type="entry name" value="RCMT"/>
</dbReference>
<accession>A0A0L0FIK0</accession>
<feature type="active site" description="Nucleophile" evidence="6">
    <location>
        <position position="370"/>
    </location>
</feature>
<dbReference type="InterPro" id="IPR029063">
    <property type="entry name" value="SAM-dependent_MTases_sf"/>
</dbReference>
<dbReference type="Pfam" id="PF21153">
    <property type="entry name" value="NSUN5_N"/>
    <property type="match status" value="1"/>
</dbReference>
<keyword evidence="3 6" id="KW-0949">S-adenosyl-L-methionine</keyword>
<dbReference type="SUPFAM" id="SSF53335">
    <property type="entry name" value="S-adenosyl-L-methionine-dependent methyltransferases"/>
    <property type="match status" value="1"/>
</dbReference>
<dbReference type="PROSITE" id="PS51686">
    <property type="entry name" value="SAM_MT_RSMB_NOP"/>
    <property type="match status" value="1"/>
</dbReference>
<dbReference type="Gene3D" id="3.40.50.150">
    <property type="entry name" value="Vaccinia Virus protein VP39"/>
    <property type="match status" value="1"/>
</dbReference>
<sequence>MNFKNNDANSMLYTLAAKVLKQASKKEGTVKSLCLQNGSDSKMKKNLYALVCESLKYSDAIREIAHMSGFPKKEPQIGEWQGIVIIYDHLFGKKGLRCGGVYKQAIVRQKSALNTSLTKLKVKRRIKDNVELIPESVRIADLMPRYVRVNLIRMSVEEAMQTFQTEGFMLVSSETNPAELRSRQFYRDPHIDDVLAFAPKTDFHAHTLYLNGTIIQQDKASCMPAKALNPPPGSTVIDGCAAPGNKTSHLASIMGNKGTIFAFDKDARRLKTLVKLTGLAGASCIKARHQSFLDVDPLDPTYADVEYILLDPSCSGSGIVSRLDQLIDNDDDTMSQDYQERLDNLRQFQETVLLHAFTFPRVKRVSYSTCSIHEQENEVVVANVLAANENFRLNTALPQWPRRGCPGLITGRERGAECVVRVLQEMDFTNGFFVAVFERKPAGRIEDGYETGSTKGQGTNIGVGRSSGGSESAYTNEHGFVKQEETVEAQTDNGATAVSITKNAKKNLKRKINRKRKKAAAQPTDTV</sequence>
<dbReference type="InterPro" id="IPR001678">
    <property type="entry name" value="MeTrfase_RsmB-F_NOP2_dom"/>
</dbReference>
<dbReference type="OrthoDB" id="435282at2759"/>
<evidence type="ECO:0000313" key="9">
    <source>
        <dbReference type="EMBL" id="KNC76311.1"/>
    </source>
</evidence>
<keyword evidence="1 6" id="KW-0489">Methyltransferase</keyword>
<evidence type="ECO:0000256" key="5">
    <source>
        <dbReference type="ARBA" id="ARBA00053002"/>
    </source>
</evidence>
<dbReference type="PANTHER" id="PTHR22807:SF4">
    <property type="entry name" value="28S RRNA (CYTOSINE-C(5))-METHYLTRANSFERASE"/>
    <property type="match status" value="1"/>
</dbReference>
<comment type="caution">
    <text evidence="6">Lacks conserved residue(s) required for the propagation of feature annotation.</text>
</comment>
<keyword evidence="4 6" id="KW-0694">RNA-binding</keyword>
<feature type="compositionally biased region" description="Basic residues" evidence="7">
    <location>
        <begin position="503"/>
        <end position="519"/>
    </location>
</feature>
<proteinExistence type="inferred from homology"/>
<dbReference type="Proteomes" id="UP000054560">
    <property type="component" value="Unassembled WGS sequence"/>
</dbReference>
<dbReference type="Gene3D" id="3.30.70.1170">
    <property type="entry name" value="Sun protein, domain 3"/>
    <property type="match status" value="1"/>
</dbReference>
<name>A0A0L0FIK0_9EUKA</name>
<comment type="catalytic activity">
    <reaction evidence="5">
        <text>a cytidine in 25S rRNA + S-adenosyl-L-methionine = a 5-methylcytidine in 25S rRNA + S-adenosyl-L-homocysteine + H(+)</text>
        <dbReference type="Rhea" id="RHEA:47780"/>
        <dbReference type="Rhea" id="RHEA-COMP:11911"/>
        <dbReference type="Rhea" id="RHEA-COMP:11912"/>
        <dbReference type="ChEBI" id="CHEBI:15378"/>
        <dbReference type="ChEBI" id="CHEBI:57856"/>
        <dbReference type="ChEBI" id="CHEBI:59789"/>
        <dbReference type="ChEBI" id="CHEBI:74483"/>
        <dbReference type="ChEBI" id="CHEBI:82748"/>
    </reaction>
</comment>
<dbReference type="GO" id="GO:0070475">
    <property type="term" value="P:rRNA base methylation"/>
    <property type="evidence" value="ECO:0007669"/>
    <property type="project" value="TreeGrafter"/>
</dbReference>
<feature type="binding site" evidence="6">
    <location>
        <position position="264"/>
    </location>
    <ligand>
        <name>S-adenosyl-L-methionine</name>
        <dbReference type="ChEBI" id="CHEBI:59789"/>
    </ligand>
</feature>
<dbReference type="Pfam" id="PF01189">
    <property type="entry name" value="Methyltr_RsmB-F"/>
    <property type="match status" value="1"/>
</dbReference>
<protein>
    <recommendedName>
        <fullName evidence="8">SAM-dependent MTase RsmB/NOP-type domain-containing protein</fullName>
    </recommendedName>
</protein>
<evidence type="ECO:0000256" key="3">
    <source>
        <dbReference type="ARBA" id="ARBA00022691"/>
    </source>
</evidence>
<dbReference type="STRING" id="667725.A0A0L0FIK0"/>
<dbReference type="EMBL" id="KQ243157">
    <property type="protein sequence ID" value="KNC76311.1"/>
    <property type="molecule type" value="Genomic_DNA"/>
</dbReference>
<feature type="binding site" evidence="6">
    <location>
        <position position="311"/>
    </location>
    <ligand>
        <name>S-adenosyl-L-methionine</name>
        <dbReference type="ChEBI" id="CHEBI:59789"/>
    </ligand>
</feature>
<dbReference type="PRINTS" id="PR02008">
    <property type="entry name" value="RCMTFAMILY"/>
</dbReference>
<evidence type="ECO:0000256" key="7">
    <source>
        <dbReference type="SAM" id="MobiDB-lite"/>
    </source>
</evidence>
<feature type="domain" description="SAM-dependent MTase RsmB/NOP-type" evidence="8">
    <location>
        <begin position="135"/>
        <end position="440"/>
    </location>
</feature>
<evidence type="ECO:0000256" key="6">
    <source>
        <dbReference type="PROSITE-ProRule" id="PRU01023"/>
    </source>
</evidence>